<reference evidence="2 3" key="1">
    <citation type="journal article" date="2016" name="BMC Genomics">
        <title>Combined genomic and structural analyses of a cultured magnetotactic bacterium reveals its niche adaptation to a dynamic environment.</title>
        <authorList>
            <person name="Araujo A.C."/>
            <person name="Morillo V."/>
            <person name="Cypriano J."/>
            <person name="Teixeira L.C."/>
            <person name="Leao P."/>
            <person name="Lyra S."/>
            <person name="Almeida L.G."/>
            <person name="Bazylinski D.A."/>
            <person name="Vasconcellos A.T."/>
            <person name="Abreu F."/>
            <person name="Lins U."/>
        </authorList>
    </citation>
    <scope>NUCLEOTIDE SEQUENCE [LARGE SCALE GENOMIC DNA]</scope>
    <source>
        <strain evidence="2 3">IT-1</strain>
    </source>
</reference>
<dbReference type="Gene3D" id="2.30.110.10">
    <property type="entry name" value="Electron Transport, Fmn-binding Protein, Chain A"/>
    <property type="match status" value="1"/>
</dbReference>
<dbReference type="InterPro" id="IPR009875">
    <property type="entry name" value="PilZ_domain"/>
</dbReference>
<proteinExistence type="predicted"/>
<evidence type="ECO:0000313" key="3">
    <source>
        <dbReference type="Proteomes" id="UP000194003"/>
    </source>
</evidence>
<dbReference type="GO" id="GO:0035438">
    <property type="term" value="F:cyclic-di-GMP binding"/>
    <property type="evidence" value="ECO:0007669"/>
    <property type="project" value="InterPro"/>
</dbReference>
<dbReference type="AlphaFoldDB" id="A0A1Y2JYY8"/>
<gene>
    <name evidence="2" type="ORF">MAIT1_00546</name>
</gene>
<dbReference type="Gene3D" id="2.40.10.220">
    <property type="entry name" value="predicted glycosyltransferase like domains"/>
    <property type="match status" value="1"/>
</dbReference>
<accession>A0A1Y2JYY8</accession>
<sequence length="353" mass="38816">MGRALGEALALLDGGATDLQTLLEPLGATLDQEALLALMRLPWEEGALQFLQGYPLPLRGGLIRYFEAMAAHEGMERITPEAMRRLAKRLQSGEALPMARAADNAEGGVAVNAEAITNPQRIAALLQEAAQADIHLALAFAQQPELGAFTTRLHSVEATAGEGEQSPPCLRIEPLLPAMGNLHLRRSPQVMVEYRKDHAHFAFACRFCGQARREQGRLFELSLPQRMEQKPDKRRQPRVLAANQDALTLKVSDIAGGEFDAKVQNISFGGLSFAPKEGKRRFKEGEQLAFALQGEGVDLSVRGEVVKSAVIQGQTSYHVRLILKRSHVIHAMERLLESLAARQLKQRQNLFGQ</sequence>
<feature type="domain" description="PilZ" evidence="1">
    <location>
        <begin position="233"/>
        <end position="334"/>
    </location>
</feature>
<dbReference type="Proteomes" id="UP000194003">
    <property type="component" value="Unassembled WGS sequence"/>
</dbReference>
<evidence type="ECO:0000259" key="1">
    <source>
        <dbReference type="Pfam" id="PF07238"/>
    </source>
</evidence>
<evidence type="ECO:0000313" key="2">
    <source>
        <dbReference type="EMBL" id="OSM00117.1"/>
    </source>
</evidence>
<dbReference type="Pfam" id="PF07238">
    <property type="entry name" value="PilZ"/>
    <property type="match status" value="1"/>
</dbReference>
<comment type="caution">
    <text evidence="2">The sequence shown here is derived from an EMBL/GenBank/DDBJ whole genome shotgun (WGS) entry which is preliminary data.</text>
</comment>
<keyword evidence="3" id="KW-1185">Reference proteome</keyword>
<dbReference type="EMBL" id="LVJN01000021">
    <property type="protein sequence ID" value="OSM00117.1"/>
    <property type="molecule type" value="Genomic_DNA"/>
</dbReference>
<organism evidence="2 3">
    <name type="scientific">Magnetofaba australis IT-1</name>
    <dbReference type="NCBI Taxonomy" id="1434232"/>
    <lineage>
        <taxon>Bacteria</taxon>
        <taxon>Pseudomonadati</taxon>
        <taxon>Pseudomonadota</taxon>
        <taxon>Magnetococcia</taxon>
        <taxon>Magnetococcales</taxon>
        <taxon>Magnetococcaceae</taxon>
        <taxon>Magnetofaba</taxon>
    </lineage>
</organism>
<protein>
    <submittedName>
        <fullName evidence="2">Putative type IV pilus assembly PilZ</fullName>
    </submittedName>
</protein>
<dbReference type="InterPro" id="IPR012349">
    <property type="entry name" value="Split_barrel_FMN-bd"/>
</dbReference>
<name>A0A1Y2JYY8_9PROT</name>